<gene>
    <name evidence="1" type="ordered locus">Selin_0283</name>
</gene>
<organism evidence="1 2">
    <name type="scientific">Desulfurispirillum indicum (strain ATCC BAA-1389 / DSM 22839 / S5)</name>
    <dbReference type="NCBI Taxonomy" id="653733"/>
    <lineage>
        <taxon>Bacteria</taxon>
        <taxon>Pseudomonadati</taxon>
        <taxon>Chrysiogenota</taxon>
        <taxon>Chrysiogenia</taxon>
        <taxon>Chrysiogenales</taxon>
        <taxon>Chrysiogenaceae</taxon>
        <taxon>Desulfurispirillum</taxon>
    </lineage>
</organism>
<dbReference type="Proteomes" id="UP000002572">
    <property type="component" value="Chromosome"/>
</dbReference>
<dbReference type="STRING" id="653733.Selin_0283"/>
<keyword evidence="2" id="KW-1185">Reference proteome</keyword>
<dbReference type="OrthoDB" id="9791827at2"/>
<dbReference type="EMBL" id="CP002432">
    <property type="protein sequence ID" value="ADU65039.1"/>
    <property type="molecule type" value="Genomic_DNA"/>
</dbReference>
<sequence>MGSNMPVVLYKILFAMKKIYYNKLQRFFGFPVLKRKFFVQQGYTLDLNNPKSFNEKVNWKKVYDRNPLLPIVADKYRVRNYLHERLGSEIASEILIPHFAVVNNPSDIPFNELPDEYVIKTNHASGTNIIVSKDRPLDKVSALEKLNWWLIKPYGISKSEWVYQEIPPKIIIEKLLKDRQGRLPNDYKLHVFHGRCEFIQVDYDRFGGHEKSLYDREWEMLEVEWIRAKAKFEPPPATLERMISIAQILSYEFDYIRIDFYDVDGALYFGEMTHYPASGLGRFYPREFDFSLGKKWTIKPRYWEKGHG</sequence>
<protein>
    <submittedName>
        <fullName evidence="1">Uncharacterized protein</fullName>
    </submittedName>
</protein>
<dbReference type="KEGG" id="din:Selin_0283"/>
<proteinExistence type="predicted"/>
<dbReference type="Pfam" id="PF14305">
    <property type="entry name" value="ATPgrasp_TupA"/>
    <property type="match status" value="1"/>
</dbReference>
<dbReference type="InterPro" id="IPR029465">
    <property type="entry name" value="ATPgrasp_TupA"/>
</dbReference>
<dbReference type="InParanoid" id="E6W6N9"/>
<name>E6W6N9_DESIS</name>
<dbReference type="eggNOG" id="COG3307">
    <property type="taxonomic scope" value="Bacteria"/>
</dbReference>
<evidence type="ECO:0000313" key="1">
    <source>
        <dbReference type="EMBL" id="ADU65039.1"/>
    </source>
</evidence>
<evidence type="ECO:0000313" key="2">
    <source>
        <dbReference type="Proteomes" id="UP000002572"/>
    </source>
</evidence>
<dbReference type="HOGENOM" id="CLU_056705_0_0_0"/>
<reference evidence="1 2" key="1">
    <citation type="submission" date="2010-12" db="EMBL/GenBank/DDBJ databases">
        <title>Complete sequence of Desulfurispirillum indicum S5.</title>
        <authorList>
            <consortium name="US DOE Joint Genome Institute"/>
            <person name="Lucas S."/>
            <person name="Copeland A."/>
            <person name="Lapidus A."/>
            <person name="Cheng J.-F."/>
            <person name="Goodwin L."/>
            <person name="Pitluck S."/>
            <person name="Chertkov O."/>
            <person name="Held B."/>
            <person name="Detter J.C."/>
            <person name="Han C."/>
            <person name="Tapia R."/>
            <person name="Land M."/>
            <person name="Hauser L."/>
            <person name="Kyrpides N."/>
            <person name="Ivanova N."/>
            <person name="Mikhailova N."/>
            <person name="Haggblom M."/>
            <person name="Rauschenbach I."/>
            <person name="Bini E."/>
            <person name="Woyke T."/>
        </authorList>
    </citation>
    <scope>NUCLEOTIDE SEQUENCE [LARGE SCALE GENOMIC DNA]</scope>
    <source>
        <strain evidence="2">ATCC BAA-1389 / DSM 22839 / S5</strain>
    </source>
</reference>
<dbReference type="RefSeq" id="WP_013504928.1">
    <property type="nucleotide sequence ID" value="NC_014836.1"/>
</dbReference>
<accession>E6W6N9</accession>
<dbReference type="AlphaFoldDB" id="E6W6N9"/>